<dbReference type="Pfam" id="PF02517">
    <property type="entry name" value="Rce1-like"/>
    <property type="match status" value="1"/>
</dbReference>
<feature type="transmembrane region" description="Helical" evidence="1">
    <location>
        <begin position="43"/>
        <end position="65"/>
    </location>
</feature>
<dbReference type="PANTHER" id="PTHR36435:SF1">
    <property type="entry name" value="CAAX AMINO TERMINAL PROTEASE FAMILY PROTEIN"/>
    <property type="match status" value="1"/>
</dbReference>
<feature type="transmembrane region" description="Helical" evidence="1">
    <location>
        <begin position="206"/>
        <end position="227"/>
    </location>
</feature>
<protein>
    <recommendedName>
        <fullName evidence="2">CAAX prenyl protease 2/Lysostaphin resistance protein A-like domain-containing protein</fullName>
    </recommendedName>
</protein>
<keyword evidence="1" id="KW-0472">Membrane</keyword>
<feature type="domain" description="CAAX prenyl protease 2/Lysostaphin resistance protein A-like" evidence="2">
    <location>
        <begin position="175"/>
        <end position="269"/>
    </location>
</feature>
<evidence type="ECO:0000256" key="1">
    <source>
        <dbReference type="SAM" id="Phobius"/>
    </source>
</evidence>
<dbReference type="InterPro" id="IPR003675">
    <property type="entry name" value="Rce1/LyrA-like_dom"/>
</dbReference>
<feature type="transmembrane region" description="Helical" evidence="1">
    <location>
        <begin position="144"/>
        <end position="163"/>
    </location>
</feature>
<comment type="caution">
    <text evidence="3">The sequence shown here is derived from an EMBL/GenBank/DDBJ whole genome shotgun (WGS) entry which is preliminary data.</text>
</comment>
<dbReference type="GO" id="GO:0004175">
    <property type="term" value="F:endopeptidase activity"/>
    <property type="evidence" value="ECO:0007669"/>
    <property type="project" value="UniProtKB-ARBA"/>
</dbReference>
<gene>
    <name evidence="3" type="ORF">PSEHALCIP103_00982</name>
</gene>
<feature type="transmembrane region" description="Helical" evidence="1">
    <location>
        <begin position="258"/>
        <end position="279"/>
    </location>
</feature>
<evidence type="ECO:0000259" key="2">
    <source>
        <dbReference type="Pfam" id="PF02517"/>
    </source>
</evidence>
<dbReference type="InterPro" id="IPR052710">
    <property type="entry name" value="CAAX_protease"/>
</dbReference>
<dbReference type="PANTHER" id="PTHR36435">
    <property type="entry name" value="SLR1288 PROTEIN"/>
    <property type="match status" value="1"/>
</dbReference>
<evidence type="ECO:0000313" key="3">
    <source>
        <dbReference type="EMBL" id="CAH9054211.1"/>
    </source>
</evidence>
<keyword evidence="1" id="KW-1133">Transmembrane helix</keyword>
<dbReference type="EMBL" id="CAMAPB010000010">
    <property type="protein sequence ID" value="CAH9054211.1"/>
    <property type="molecule type" value="Genomic_DNA"/>
</dbReference>
<evidence type="ECO:0000313" key="4">
    <source>
        <dbReference type="Proteomes" id="UP001152447"/>
    </source>
</evidence>
<dbReference type="AlphaFoldDB" id="A0A9W4QV06"/>
<sequence length="283" mass="31624">MTFYFLAAAILCVFPQCKLTVFRQPLWQYLLLLSVITAYYQQYINLNAVAVIAVYVGLFHFMLLATSALKRNVLTSLFITASLGLALHWFAGFNNLPIVVNEQVTSNAIAFTLYANFDKALAGLMLSAYFFAKNKTAKPITIGYPALIIIITILAALITALTLNLVEFAPKVPEFWLLFIAVNLLFTCVAEEALFRGIIQTKLSKLITPGRFALLAPVISTCVFSLAHFSAGTHYMLVAAVAGFGYSYIYYKTSRLEWAILCHWLVNVFHFFLFTYPMLATPS</sequence>
<feature type="transmembrane region" description="Helical" evidence="1">
    <location>
        <begin position="72"/>
        <end position="91"/>
    </location>
</feature>
<feature type="transmembrane region" description="Helical" evidence="1">
    <location>
        <begin position="233"/>
        <end position="251"/>
    </location>
</feature>
<keyword evidence="4" id="KW-1185">Reference proteome</keyword>
<reference evidence="3" key="1">
    <citation type="submission" date="2022-07" db="EMBL/GenBank/DDBJ databases">
        <authorList>
            <person name="Criscuolo A."/>
        </authorList>
    </citation>
    <scope>NUCLEOTIDE SEQUENCE</scope>
    <source>
        <strain evidence="3">CIP103197</strain>
    </source>
</reference>
<proteinExistence type="predicted"/>
<feature type="transmembrane region" description="Helical" evidence="1">
    <location>
        <begin position="175"/>
        <end position="194"/>
    </location>
</feature>
<feature type="transmembrane region" description="Helical" evidence="1">
    <location>
        <begin position="111"/>
        <end position="132"/>
    </location>
</feature>
<dbReference type="Proteomes" id="UP001152447">
    <property type="component" value="Unassembled WGS sequence"/>
</dbReference>
<keyword evidence="1" id="KW-0812">Transmembrane</keyword>
<name>A0A9W4QV06_PSEHA</name>
<accession>A0A9W4QV06</accession>
<organism evidence="3 4">
    <name type="scientific">Pseudoalteromonas haloplanktis</name>
    <name type="common">Alteromonas haloplanktis</name>
    <dbReference type="NCBI Taxonomy" id="228"/>
    <lineage>
        <taxon>Bacteria</taxon>
        <taxon>Pseudomonadati</taxon>
        <taxon>Pseudomonadota</taxon>
        <taxon>Gammaproteobacteria</taxon>
        <taxon>Alteromonadales</taxon>
        <taxon>Pseudoalteromonadaceae</taxon>
        <taxon>Pseudoalteromonas</taxon>
    </lineage>
</organism>
<dbReference type="RefSeq" id="WP_262976286.1">
    <property type="nucleotide sequence ID" value="NZ_CAMAPB010000010.1"/>
</dbReference>
<dbReference type="GO" id="GO:0080120">
    <property type="term" value="P:CAAX-box protein maturation"/>
    <property type="evidence" value="ECO:0007669"/>
    <property type="project" value="UniProtKB-ARBA"/>
</dbReference>